<keyword evidence="2" id="KW-1185">Reference proteome</keyword>
<accession>A0A7Z9E1C3</accession>
<name>A0A7Z9E1C3_9CYAN</name>
<evidence type="ECO:0008006" key="3">
    <source>
        <dbReference type="Google" id="ProtNLM"/>
    </source>
</evidence>
<dbReference type="EMBL" id="CZCS02000195">
    <property type="protein sequence ID" value="VXD21092.1"/>
    <property type="molecule type" value="Genomic_DNA"/>
</dbReference>
<dbReference type="AlphaFoldDB" id="A0A7Z9E1C3"/>
<reference evidence="1" key="1">
    <citation type="submission" date="2019-10" db="EMBL/GenBank/DDBJ databases">
        <authorList>
            <consortium name="Genoscope - CEA"/>
            <person name="William W."/>
        </authorList>
    </citation>
    <scope>NUCLEOTIDE SEQUENCE [LARGE SCALE GENOMIC DNA]</scope>
    <source>
        <strain evidence="1">BBR_PRJEB10994</strain>
    </source>
</reference>
<gene>
    <name evidence="1" type="ORF">PL9631_540045</name>
</gene>
<evidence type="ECO:0000313" key="2">
    <source>
        <dbReference type="Proteomes" id="UP000182190"/>
    </source>
</evidence>
<protein>
    <recommendedName>
        <fullName evidence="3">HigA protein (Antitoxin to HigB)</fullName>
    </recommendedName>
</protein>
<comment type="caution">
    <text evidence="1">The sequence shown here is derived from an EMBL/GenBank/DDBJ whole genome shotgun (WGS) entry which is preliminary data.</text>
</comment>
<evidence type="ECO:0000313" key="1">
    <source>
        <dbReference type="EMBL" id="VXD21092.1"/>
    </source>
</evidence>
<dbReference type="RefSeq" id="WP_027249775.1">
    <property type="nucleotide sequence ID" value="NZ_LR735009.1"/>
</dbReference>
<proteinExistence type="predicted"/>
<organism evidence="1 2">
    <name type="scientific">Planktothrix paucivesiculata PCC 9631</name>
    <dbReference type="NCBI Taxonomy" id="671071"/>
    <lineage>
        <taxon>Bacteria</taxon>
        <taxon>Bacillati</taxon>
        <taxon>Cyanobacteriota</taxon>
        <taxon>Cyanophyceae</taxon>
        <taxon>Oscillatoriophycideae</taxon>
        <taxon>Oscillatoriales</taxon>
        <taxon>Microcoleaceae</taxon>
        <taxon>Planktothrix</taxon>
    </lineage>
</organism>
<sequence>MQKANFNQVLEMAESLSELEQDFLIEILQKRLGEKRRKEIAASIAEAHAEYKQGKTQKVTVDELMADLDE</sequence>
<dbReference type="Proteomes" id="UP000182190">
    <property type="component" value="Unassembled WGS sequence"/>
</dbReference>
<dbReference type="OrthoDB" id="465697at2"/>